<dbReference type="PANTHER" id="PTHR13011:SF0">
    <property type="entry name" value="GENERAL TRANSCRIPTION FACTOR IIF SUBUNIT 1"/>
    <property type="match status" value="1"/>
</dbReference>
<dbReference type="InterPro" id="IPR011039">
    <property type="entry name" value="TFIIF_interaction"/>
</dbReference>
<sequence>MSASPSGLSNNQTPTPNGGPPPGFVRQSKAADPLRPRKKPIRRPNLPKGALPPKPKGPVAPARGQYPVNGLAAGPIGSQPAPPPASGLHNGWTNPPEGETRYFPLYTTKKALREGLRYHVMRFSTKKDVDPANQESEQQEQFIRPVTLHRRDPKQPSRAEAGKEEEIPDVVMDSKEREKLEIAKAEKDAKRAADLAQIAPSGNNAAAQAKKNHPFRMEKTTQVYRLDKTEDEKKASDLRYEEALPWHLEDAEGKQTWVGNYEAALSDTNVMFLIEGERFLMVPIEKWYKFTAKNKFATFTIEEAEAKMGKKTRESRWVMKDKQEALLKAPPMHRLYTVKSESNTAKNANKSEMQDMDDLDFAEGDLFQDDDEQPTVEPDNDEETKETQAKIKREQQAANIFDQANEAEVEKELEKELLEMEAEKKIGKKTRKALTRRERNLIYESDSDHPYSDTSEDDTSDEEKQNEIDRRKDEEAKNKLKVESKVPSGASSKGTNTPSGRPKHTDALKKHKNGLKRSGSPNLSESSGNESSRKKQKKHASSRPSGTSTPIPGSRPMSPMPTSQAGQGRKSSMVKLNVNSTKVTDIHSAPPNPSPTGGPMSDAEATGGEMSDGGKKKKLKLRLGGTPSGSRAGSPEIRAGGTGSRAGSPQAPAPASSPRGPISVGEIAAELPPEGISIKELMAKFGGRVGDGPGKTQKNEFIRLVKECAAFGKDKLLRRK</sequence>
<dbReference type="GO" id="GO:0003743">
    <property type="term" value="F:translation initiation factor activity"/>
    <property type="evidence" value="ECO:0007669"/>
    <property type="project" value="UniProtKB-KW"/>
</dbReference>
<evidence type="ECO:0000256" key="2">
    <source>
        <dbReference type="ARBA" id="ARBA00005249"/>
    </source>
</evidence>
<keyword evidence="3 7" id="KW-0805">Transcription regulation</keyword>
<dbReference type="GO" id="GO:0003677">
    <property type="term" value="F:DNA binding"/>
    <property type="evidence" value="ECO:0007669"/>
    <property type="project" value="UniProtKB-KW"/>
</dbReference>
<feature type="compositionally biased region" description="Polar residues" evidence="8">
    <location>
        <begin position="542"/>
        <end position="551"/>
    </location>
</feature>
<comment type="similarity">
    <text evidence="2 7">Belongs to the TFIIF alpha subunit family.</text>
</comment>
<proteinExistence type="inferred from homology"/>
<dbReference type="OrthoDB" id="76676at2759"/>
<feature type="compositionally biased region" description="Basic and acidic residues" evidence="8">
    <location>
        <begin position="385"/>
        <end position="395"/>
    </location>
</feature>
<dbReference type="Proteomes" id="UP000005446">
    <property type="component" value="Unassembled WGS sequence"/>
</dbReference>
<organism evidence="9 10">
    <name type="scientific">Glarea lozoyensis (strain ATCC 74030 / MF5533)</name>
    <dbReference type="NCBI Taxonomy" id="1104152"/>
    <lineage>
        <taxon>Eukaryota</taxon>
        <taxon>Fungi</taxon>
        <taxon>Dikarya</taxon>
        <taxon>Ascomycota</taxon>
        <taxon>Pezizomycotina</taxon>
        <taxon>Leotiomycetes</taxon>
        <taxon>Helotiales</taxon>
        <taxon>Helotiaceae</taxon>
        <taxon>Glarea</taxon>
    </lineage>
</organism>
<keyword evidence="5 7" id="KW-0804">Transcription</keyword>
<keyword evidence="9" id="KW-0648">Protein biosynthesis</keyword>
<protein>
    <recommendedName>
        <fullName evidence="7">Transcription initiation factor IIF subunit alpha</fullName>
    </recommendedName>
</protein>
<dbReference type="GO" id="GO:0016251">
    <property type="term" value="F:RNA polymerase II general transcription initiation factor activity"/>
    <property type="evidence" value="ECO:0007669"/>
    <property type="project" value="TreeGrafter"/>
</dbReference>
<evidence type="ECO:0000313" key="10">
    <source>
        <dbReference type="Proteomes" id="UP000005446"/>
    </source>
</evidence>
<evidence type="ECO:0000313" key="9">
    <source>
        <dbReference type="EMBL" id="EHK97470.1"/>
    </source>
</evidence>
<keyword evidence="9" id="KW-0396">Initiation factor</keyword>
<evidence type="ECO:0000256" key="4">
    <source>
        <dbReference type="ARBA" id="ARBA00023125"/>
    </source>
</evidence>
<dbReference type="GO" id="GO:0006367">
    <property type="term" value="P:transcription initiation at RNA polymerase II promoter"/>
    <property type="evidence" value="ECO:0007669"/>
    <property type="project" value="InterPro"/>
</dbReference>
<evidence type="ECO:0000256" key="3">
    <source>
        <dbReference type="ARBA" id="ARBA00023015"/>
    </source>
</evidence>
<feature type="compositionally biased region" description="Polar residues" evidence="8">
    <location>
        <begin position="489"/>
        <end position="499"/>
    </location>
</feature>
<name>H0EVH9_GLAL7</name>
<dbReference type="PANTHER" id="PTHR13011">
    <property type="entry name" value="TFIIF-ALPHA"/>
    <property type="match status" value="1"/>
</dbReference>
<feature type="region of interest" description="Disordered" evidence="8">
    <location>
        <begin position="421"/>
        <end position="663"/>
    </location>
</feature>
<feature type="compositionally biased region" description="Polar residues" evidence="8">
    <location>
        <begin position="519"/>
        <end position="530"/>
    </location>
</feature>
<feature type="compositionally biased region" description="Basic and acidic residues" evidence="8">
    <location>
        <begin position="149"/>
        <end position="165"/>
    </location>
</feature>
<dbReference type="HOGENOM" id="CLU_025955_0_0_1"/>
<gene>
    <name evidence="9" type="ORF">M7I_6777</name>
</gene>
<keyword evidence="6 7" id="KW-0539">Nucleus</keyword>
<feature type="region of interest" description="Disordered" evidence="8">
    <location>
        <begin position="127"/>
        <end position="167"/>
    </location>
</feature>
<evidence type="ECO:0000256" key="1">
    <source>
        <dbReference type="ARBA" id="ARBA00004123"/>
    </source>
</evidence>
<evidence type="ECO:0000256" key="7">
    <source>
        <dbReference type="RuleBase" id="RU366044"/>
    </source>
</evidence>
<keyword evidence="10" id="KW-1185">Reference proteome</keyword>
<evidence type="ECO:0000256" key="6">
    <source>
        <dbReference type="ARBA" id="ARBA00023242"/>
    </source>
</evidence>
<dbReference type="GO" id="GO:0005674">
    <property type="term" value="C:transcription factor TFIIF complex"/>
    <property type="evidence" value="ECO:0007669"/>
    <property type="project" value="TreeGrafter"/>
</dbReference>
<dbReference type="Pfam" id="PF05793">
    <property type="entry name" value="TFIIF_alpha"/>
    <property type="match status" value="1"/>
</dbReference>
<feature type="compositionally biased region" description="Acidic residues" evidence="8">
    <location>
        <begin position="368"/>
        <end position="384"/>
    </location>
</feature>
<dbReference type="InParanoid" id="H0EVH9"/>
<dbReference type="EMBL" id="AGUE01000193">
    <property type="protein sequence ID" value="EHK97470.1"/>
    <property type="molecule type" value="Genomic_DNA"/>
</dbReference>
<feature type="compositionally biased region" description="Basic and acidic residues" evidence="8">
    <location>
        <begin position="462"/>
        <end position="484"/>
    </location>
</feature>
<comment type="caution">
    <text evidence="9">The sequence shown here is derived from an EMBL/GenBank/DDBJ whole genome shotgun (WGS) entry which is preliminary data.</text>
</comment>
<dbReference type="SUPFAM" id="SSF50916">
    <property type="entry name" value="Rap30/74 interaction domains"/>
    <property type="match status" value="1"/>
</dbReference>
<accession>H0EVH9</accession>
<feature type="compositionally biased region" description="Polar residues" evidence="8">
    <location>
        <begin position="560"/>
        <end position="570"/>
    </location>
</feature>
<dbReference type="GO" id="GO:0032968">
    <property type="term" value="P:positive regulation of transcription elongation by RNA polymerase II"/>
    <property type="evidence" value="ECO:0007669"/>
    <property type="project" value="InterPro"/>
</dbReference>
<reference evidence="9 10" key="1">
    <citation type="journal article" date="2012" name="Eukaryot. Cell">
        <title>Genome sequence of the fungus Glarea lozoyensis: the first genome sequence of a species from the Helotiaceae family.</title>
        <authorList>
            <person name="Youssar L."/>
            <person name="Gruening B.A."/>
            <person name="Erxleben A."/>
            <person name="Guenther S."/>
            <person name="Huettel W."/>
        </authorList>
    </citation>
    <scope>NUCLEOTIDE SEQUENCE [LARGE SCALE GENOMIC DNA]</scope>
    <source>
        <strain evidence="10">ATCC 74030 / MF5533</strain>
    </source>
</reference>
<feature type="region of interest" description="Disordered" evidence="8">
    <location>
        <begin position="1"/>
        <end position="100"/>
    </location>
</feature>
<dbReference type="AlphaFoldDB" id="H0EVH9"/>
<feature type="compositionally biased region" description="Basic and acidic residues" evidence="8">
    <location>
        <begin position="435"/>
        <end position="451"/>
    </location>
</feature>
<feature type="compositionally biased region" description="Low complexity" evidence="8">
    <location>
        <begin position="645"/>
        <end position="661"/>
    </location>
</feature>
<dbReference type="GO" id="GO:0001096">
    <property type="term" value="F:TFIIF-class transcription factor complex binding"/>
    <property type="evidence" value="ECO:0007669"/>
    <property type="project" value="TreeGrafter"/>
</dbReference>
<evidence type="ECO:0000256" key="5">
    <source>
        <dbReference type="ARBA" id="ARBA00023163"/>
    </source>
</evidence>
<comment type="function">
    <text evidence="7">TFIIF is a general transcription initiation factor that binds to RNA polymerase II and helps to recruit it to the initiation complex in collaboration with TFIIB. It promotes transcription elongation.</text>
</comment>
<dbReference type="InterPro" id="IPR008851">
    <property type="entry name" value="TFIIF-alpha"/>
</dbReference>
<comment type="subcellular location">
    <subcellularLocation>
        <location evidence="1 7">Nucleus</location>
    </subcellularLocation>
</comment>
<feature type="region of interest" description="Disordered" evidence="8">
    <location>
        <begin position="368"/>
        <end position="409"/>
    </location>
</feature>
<evidence type="ECO:0000256" key="8">
    <source>
        <dbReference type="SAM" id="MobiDB-lite"/>
    </source>
</evidence>
<keyword evidence="4 7" id="KW-0238">DNA-binding</keyword>